<dbReference type="GO" id="GO:0006284">
    <property type="term" value="P:base-excision repair"/>
    <property type="evidence" value="ECO:0007669"/>
    <property type="project" value="TreeGrafter"/>
</dbReference>
<dbReference type="GO" id="GO:0003906">
    <property type="term" value="F:DNA-(apurinic or apyrimidinic site) endonuclease activity"/>
    <property type="evidence" value="ECO:0007669"/>
    <property type="project" value="TreeGrafter"/>
</dbReference>
<proteinExistence type="inferred from homology"/>
<comment type="cofactor">
    <cofactor evidence="5">
        <name>Mg(2+)</name>
        <dbReference type="ChEBI" id="CHEBI:18420"/>
    </cofactor>
    <cofactor evidence="5">
        <name>Mn(2+)</name>
        <dbReference type="ChEBI" id="CHEBI:29035"/>
    </cofactor>
    <text evidence="5">Probably binds two magnesium or manganese ions per subunit.</text>
</comment>
<keyword evidence="5" id="KW-0234">DNA repair</keyword>
<dbReference type="SUPFAM" id="SSF56219">
    <property type="entry name" value="DNase I-like"/>
    <property type="match status" value="1"/>
</dbReference>
<keyword evidence="2" id="KW-0378">Hydrolase</keyword>
<reference evidence="6" key="2">
    <citation type="submission" date="2020-05" db="UniProtKB">
        <authorList>
            <consortium name="EnsemblMetazoa"/>
        </authorList>
    </citation>
    <scope>IDENTIFICATION</scope>
    <source>
        <strain evidence="6">IAEA</strain>
    </source>
</reference>
<keyword evidence="1 5" id="KW-0479">Metal-binding</keyword>
<dbReference type="GO" id="GO:0046872">
    <property type="term" value="F:metal ion binding"/>
    <property type="evidence" value="ECO:0007669"/>
    <property type="project" value="UniProtKB-KW"/>
</dbReference>
<dbReference type="PANTHER" id="PTHR22748">
    <property type="entry name" value="AP ENDONUCLEASE"/>
    <property type="match status" value="1"/>
</dbReference>
<accession>A0A1B0BH55</accession>
<protein>
    <submittedName>
        <fullName evidence="6">DNA-(apurinic or apyrimidinic site) lyase</fullName>
    </submittedName>
</protein>
<dbReference type="GO" id="GO:0008081">
    <property type="term" value="F:phosphoric diester hydrolase activity"/>
    <property type="evidence" value="ECO:0007669"/>
    <property type="project" value="TreeGrafter"/>
</dbReference>
<keyword evidence="5" id="KW-0227">DNA damage</keyword>
<comment type="similarity">
    <text evidence="5">Belongs to the DNA repair enzymes AP/ExoA family.</text>
</comment>
<dbReference type="EnsemblMetazoa" id="GPPI029909-RA">
    <property type="protein sequence ID" value="GPPI029909-PA"/>
    <property type="gene ID" value="GPPI029909"/>
</dbReference>
<evidence type="ECO:0000256" key="1">
    <source>
        <dbReference type="ARBA" id="ARBA00022723"/>
    </source>
</evidence>
<evidence type="ECO:0000256" key="5">
    <source>
        <dbReference type="RuleBase" id="RU362131"/>
    </source>
</evidence>
<dbReference type="STRING" id="67801.A0A1B0BH55"/>
<reference evidence="7" key="1">
    <citation type="submission" date="2015-01" db="EMBL/GenBank/DDBJ databases">
        <authorList>
            <person name="Aksoy S."/>
            <person name="Warren W."/>
            <person name="Wilson R.K."/>
        </authorList>
    </citation>
    <scope>NUCLEOTIDE SEQUENCE [LARGE SCALE GENOMIC DNA]</scope>
    <source>
        <strain evidence="7">IAEA</strain>
    </source>
</reference>
<dbReference type="Gene3D" id="3.60.10.10">
    <property type="entry name" value="Endonuclease/exonuclease/phosphatase"/>
    <property type="match status" value="1"/>
</dbReference>
<evidence type="ECO:0000256" key="3">
    <source>
        <dbReference type="ARBA" id="ARBA00022842"/>
    </source>
</evidence>
<dbReference type="Proteomes" id="UP000092460">
    <property type="component" value="Unassembled WGS sequence"/>
</dbReference>
<dbReference type="AlphaFoldDB" id="A0A1B0BH55"/>
<dbReference type="GO" id="GO:0008311">
    <property type="term" value="F:double-stranded DNA 3'-5' DNA exonuclease activity"/>
    <property type="evidence" value="ECO:0007669"/>
    <property type="project" value="TreeGrafter"/>
</dbReference>
<evidence type="ECO:0000313" key="7">
    <source>
        <dbReference type="Proteomes" id="UP000092460"/>
    </source>
</evidence>
<dbReference type="InterPro" id="IPR004808">
    <property type="entry name" value="AP_endonuc_1"/>
</dbReference>
<dbReference type="PANTHER" id="PTHR22748:SF6">
    <property type="entry name" value="DNA-(APURINIC OR APYRIMIDINIC SITE) ENDONUCLEASE"/>
    <property type="match status" value="1"/>
</dbReference>
<evidence type="ECO:0000256" key="2">
    <source>
        <dbReference type="ARBA" id="ARBA00022801"/>
    </source>
</evidence>
<organism evidence="6 7">
    <name type="scientific">Glossina palpalis gambiensis</name>
    <dbReference type="NCBI Taxonomy" id="67801"/>
    <lineage>
        <taxon>Eukaryota</taxon>
        <taxon>Metazoa</taxon>
        <taxon>Ecdysozoa</taxon>
        <taxon>Arthropoda</taxon>
        <taxon>Hexapoda</taxon>
        <taxon>Insecta</taxon>
        <taxon>Pterygota</taxon>
        <taxon>Neoptera</taxon>
        <taxon>Endopterygota</taxon>
        <taxon>Diptera</taxon>
        <taxon>Brachycera</taxon>
        <taxon>Muscomorpha</taxon>
        <taxon>Hippoboscoidea</taxon>
        <taxon>Glossinidae</taxon>
        <taxon>Glossina</taxon>
    </lineage>
</organism>
<dbReference type="InterPro" id="IPR036691">
    <property type="entry name" value="Endo/exonu/phosph_ase_sf"/>
</dbReference>
<keyword evidence="3 5" id="KW-0460">Magnesium</keyword>
<keyword evidence="7" id="KW-1185">Reference proteome</keyword>
<evidence type="ECO:0000313" key="6">
    <source>
        <dbReference type="EnsemblMetazoa" id="GPPI029909-PA"/>
    </source>
</evidence>
<dbReference type="GO" id="GO:0005634">
    <property type="term" value="C:nucleus"/>
    <property type="evidence" value="ECO:0007669"/>
    <property type="project" value="TreeGrafter"/>
</dbReference>
<evidence type="ECO:0000256" key="4">
    <source>
        <dbReference type="PIRSR" id="PIRSR604808-3"/>
    </source>
</evidence>
<dbReference type="VEuPathDB" id="VectorBase:GPPI029909"/>
<sequence length="155" mass="18059">MLMNVEYGIGNDEFGGNGSVITAEYEKFFLMNPNLGRKLINLEARMKWEKLVQAFVQKYDDRMPIILYGIDLANSKTHTCNAGFTKEEREKTTALLALGYIDTFRHFYPERKRAYPFWTYVGGARARKVGWRLDRQIRKLLNHKILSFKSPLKGT</sequence>
<feature type="site" description="Important for catalytic activity" evidence="4">
    <location>
        <position position="134"/>
    </location>
</feature>
<name>A0A1B0BH55_9MUSC</name>
<dbReference type="NCBIfam" id="TIGR00633">
    <property type="entry name" value="xth"/>
    <property type="match status" value="1"/>
</dbReference>
<dbReference type="EMBL" id="JXJN01014185">
    <property type="status" value="NOT_ANNOTATED_CDS"/>
    <property type="molecule type" value="Genomic_DNA"/>
</dbReference>